<dbReference type="Proteomes" id="UP000298458">
    <property type="component" value="Unassembled WGS sequence"/>
</dbReference>
<dbReference type="AlphaFoldDB" id="A0A4R9GET0"/>
<reference evidence="2" key="1">
    <citation type="journal article" date="2019" name="PLoS Negl. Trop. Dis.">
        <title>Revisiting the worldwide diversity of Leptospira species in the environment.</title>
        <authorList>
            <person name="Vincent A.T."/>
            <person name="Schiettekatte O."/>
            <person name="Bourhy P."/>
            <person name="Veyrier F.J."/>
            <person name="Picardeau M."/>
        </authorList>
    </citation>
    <scope>NUCLEOTIDE SEQUENCE [LARGE SCALE GENOMIC DNA]</scope>
    <source>
        <strain evidence="2">SSW15</strain>
    </source>
</reference>
<organism evidence="2 3">
    <name type="scientific">Leptospira fletcheri</name>
    <dbReference type="NCBI Taxonomy" id="2484981"/>
    <lineage>
        <taxon>Bacteria</taxon>
        <taxon>Pseudomonadati</taxon>
        <taxon>Spirochaetota</taxon>
        <taxon>Spirochaetia</taxon>
        <taxon>Leptospirales</taxon>
        <taxon>Leptospiraceae</taxon>
        <taxon>Leptospira</taxon>
    </lineage>
</organism>
<evidence type="ECO:0000313" key="2">
    <source>
        <dbReference type="EMBL" id="TGK10005.1"/>
    </source>
</evidence>
<sequence length="70" mass="7773">MLQEINASGSNNRAARQFSQSEFTIRNMPDRLHPLTNMDNVVTGPKSIAQVGVNTDDQALRRGYLIDLNA</sequence>
<name>A0A4R9GET0_9LEPT</name>
<gene>
    <name evidence="2" type="ORF">EHO60_11675</name>
</gene>
<feature type="region of interest" description="Disordered" evidence="1">
    <location>
        <begin position="1"/>
        <end position="21"/>
    </location>
</feature>
<proteinExistence type="predicted"/>
<dbReference type="OrthoDB" id="336718at2"/>
<protein>
    <submittedName>
        <fullName evidence="2">Uncharacterized protein</fullName>
    </submittedName>
</protein>
<evidence type="ECO:0000256" key="1">
    <source>
        <dbReference type="SAM" id="MobiDB-lite"/>
    </source>
</evidence>
<comment type="caution">
    <text evidence="2">The sequence shown here is derived from an EMBL/GenBank/DDBJ whole genome shotgun (WGS) entry which is preliminary data.</text>
</comment>
<dbReference type="RefSeq" id="WP_135768367.1">
    <property type="nucleotide sequence ID" value="NZ_RQET01000008.1"/>
</dbReference>
<dbReference type="EMBL" id="RQET01000008">
    <property type="protein sequence ID" value="TGK10005.1"/>
    <property type="molecule type" value="Genomic_DNA"/>
</dbReference>
<keyword evidence="3" id="KW-1185">Reference proteome</keyword>
<evidence type="ECO:0000313" key="3">
    <source>
        <dbReference type="Proteomes" id="UP000298458"/>
    </source>
</evidence>
<accession>A0A4R9GET0</accession>